<dbReference type="EMBL" id="CP007151">
    <property type="protein sequence ID" value="AHI29216.1"/>
    <property type="molecule type" value="Genomic_DNA"/>
</dbReference>
<keyword evidence="10 12" id="KW-1133">Transmembrane helix</keyword>
<dbReference type="OrthoDB" id="9815607at2"/>
<comment type="similarity">
    <text evidence="3 12">Belongs to the CcmD/CycX/HelD family.</text>
</comment>
<dbReference type="GO" id="GO:0015886">
    <property type="term" value="P:heme transport"/>
    <property type="evidence" value="ECO:0007669"/>
    <property type="project" value="InterPro"/>
</dbReference>
<dbReference type="Proteomes" id="UP000061489">
    <property type="component" value="Chromosome"/>
</dbReference>
<dbReference type="NCBIfam" id="TIGR03141">
    <property type="entry name" value="cytochro_ccmD"/>
    <property type="match status" value="1"/>
</dbReference>
<evidence type="ECO:0000256" key="10">
    <source>
        <dbReference type="ARBA" id="ARBA00022989"/>
    </source>
</evidence>
<evidence type="ECO:0000313" key="15">
    <source>
        <dbReference type="Proteomes" id="UP000061489"/>
    </source>
</evidence>
<keyword evidence="15" id="KW-1185">Reference proteome</keyword>
<dbReference type="AlphaFoldDB" id="W5YJG2"/>
<accession>W5YJG2</accession>
<dbReference type="Pfam" id="PF04995">
    <property type="entry name" value="CcmD"/>
    <property type="match status" value="1"/>
</dbReference>
<proteinExistence type="inferred from homology"/>
<dbReference type="HOGENOM" id="CLU_180892_4_0_6"/>
<keyword evidence="5 12" id="KW-0813">Transport</keyword>
<comment type="function">
    <text evidence="1 12">Required for the export of heme to the periplasm for the biogenesis of c-type cytochromes.</text>
</comment>
<keyword evidence="6 12" id="KW-1003">Cell membrane</keyword>
<evidence type="ECO:0000313" key="14">
    <source>
        <dbReference type="EMBL" id="AHI29216.1"/>
    </source>
</evidence>
<dbReference type="STRING" id="1420916.AU14_13300"/>
<evidence type="ECO:0000256" key="8">
    <source>
        <dbReference type="ARBA" id="ARBA00022692"/>
    </source>
</evidence>
<name>W5YJG2_9GAMM</name>
<evidence type="ECO:0000256" key="6">
    <source>
        <dbReference type="ARBA" id="ARBA00022475"/>
    </source>
</evidence>
<dbReference type="PANTHER" id="PTHR37531">
    <property type="entry name" value="HEME EXPORTER PROTEIN D"/>
    <property type="match status" value="1"/>
</dbReference>
<dbReference type="InterPro" id="IPR052075">
    <property type="entry name" value="Heme_exporter_D"/>
</dbReference>
<evidence type="ECO:0000256" key="2">
    <source>
        <dbReference type="ARBA" id="ARBA00004377"/>
    </source>
</evidence>
<reference evidence="14 15" key="1">
    <citation type="journal article" date="2014" name="Genome Announc.">
        <title>Draft Genome Sequences of Marinobacter similis A3d10T and Marinobacter salarius R9SW1T.</title>
        <authorList>
            <person name="Ivanova E.P."/>
            <person name="Ng H.J."/>
            <person name="Webb H.K."/>
            <person name="Feng G."/>
            <person name="Oshima K."/>
            <person name="Hattori M."/>
            <person name="Ohkuma M."/>
            <person name="Sergeev A.F."/>
            <person name="Mikhailov V.V."/>
            <person name="Crawford R.J."/>
            <person name="Sawabe T."/>
        </authorList>
    </citation>
    <scope>NUCLEOTIDE SEQUENCE [LARGE SCALE GENOMIC DNA]</scope>
    <source>
        <strain evidence="14 15">A3d10</strain>
    </source>
</reference>
<dbReference type="GO" id="GO:0005886">
    <property type="term" value="C:plasma membrane"/>
    <property type="evidence" value="ECO:0007669"/>
    <property type="project" value="UniProtKB-SubCell"/>
</dbReference>
<dbReference type="KEGG" id="msx:AU14_13300"/>
<dbReference type="PANTHER" id="PTHR37531:SF1">
    <property type="entry name" value="HEME EXPORTER PROTEIN D"/>
    <property type="match status" value="1"/>
</dbReference>
<evidence type="ECO:0000256" key="7">
    <source>
        <dbReference type="ARBA" id="ARBA00022519"/>
    </source>
</evidence>
<keyword evidence="7 12" id="KW-0997">Cell inner membrane</keyword>
<keyword evidence="9 12" id="KW-0201">Cytochrome c-type biogenesis</keyword>
<feature type="region of interest" description="Disordered" evidence="13">
    <location>
        <begin position="54"/>
        <end position="78"/>
    </location>
</feature>
<dbReference type="InterPro" id="IPR007078">
    <property type="entry name" value="Haem_export_protD_CcmD"/>
</dbReference>
<evidence type="ECO:0000256" key="5">
    <source>
        <dbReference type="ARBA" id="ARBA00022448"/>
    </source>
</evidence>
<feature type="compositionally biased region" description="Polar residues" evidence="13">
    <location>
        <begin position="61"/>
        <end position="78"/>
    </location>
</feature>
<sequence>MAFDSFTAFIAMEGHGPYVWACYGVFFLLVAAMMVWSWRRHQAVLKSCRRVHETADDSGRGSAQPTPATFTRVKVSQD</sequence>
<gene>
    <name evidence="14" type="ORF">AU14_13300</name>
</gene>
<dbReference type="RefSeq" id="WP_041341416.1">
    <property type="nucleotide sequence ID" value="NZ_CP007151.1"/>
</dbReference>
<evidence type="ECO:0000256" key="9">
    <source>
        <dbReference type="ARBA" id="ARBA00022748"/>
    </source>
</evidence>
<feature type="transmembrane region" description="Helical" evidence="12">
    <location>
        <begin position="18"/>
        <end position="36"/>
    </location>
</feature>
<evidence type="ECO:0000256" key="1">
    <source>
        <dbReference type="ARBA" id="ARBA00002442"/>
    </source>
</evidence>
<protein>
    <recommendedName>
        <fullName evidence="4 12">Heme exporter protein D</fullName>
    </recommendedName>
</protein>
<keyword evidence="11 12" id="KW-0472">Membrane</keyword>
<evidence type="ECO:0000256" key="13">
    <source>
        <dbReference type="SAM" id="MobiDB-lite"/>
    </source>
</evidence>
<organism evidence="14 15">
    <name type="scientific">Marinobacter similis</name>
    <dbReference type="NCBI Taxonomy" id="1420916"/>
    <lineage>
        <taxon>Bacteria</taxon>
        <taxon>Pseudomonadati</taxon>
        <taxon>Pseudomonadota</taxon>
        <taxon>Gammaproteobacteria</taxon>
        <taxon>Pseudomonadales</taxon>
        <taxon>Marinobacteraceae</taxon>
        <taxon>Marinobacter</taxon>
    </lineage>
</organism>
<evidence type="ECO:0000256" key="3">
    <source>
        <dbReference type="ARBA" id="ARBA00008741"/>
    </source>
</evidence>
<keyword evidence="8 12" id="KW-0812">Transmembrane</keyword>
<evidence type="ECO:0000256" key="4">
    <source>
        <dbReference type="ARBA" id="ARBA00016461"/>
    </source>
</evidence>
<comment type="subcellular location">
    <subcellularLocation>
        <location evidence="2 12">Cell inner membrane</location>
        <topology evidence="2 12">Single-pass membrane protein</topology>
    </subcellularLocation>
</comment>
<dbReference type="GO" id="GO:0017004">
    <property type="term" value="P:cytochrome complex assembly"/>
    <property type="evidence" value="ECO:0007669"/>
    <property type="project" value="UniProtKB-KW"/>
</dbReference>
<evidence type="ECO:0000256" key="11">
    <source>
        <dbReference type="ARBA" id="ARBA00023136"/>
    </source>
</evidence>
<evidence type="ECO:0000256" key="12">
    <source>
        <dbReference type="RuleBase" id="RU363101"/>
    </source>
</evidence>
<dbReference type="GO" id="GO:1903607">
    <property type="term" value="P:cytochrome c biosynthetic process"/>
    <property type="evidence" value="ECO:0007669"/>
    <property type="project" value="TreeGrafter"/>
</dbReference>